<dbReference type="PROSITE" id="PS50222">
    <property type="entry name" value="EF_HAND_2"/>
    <property type="match status" value="1"/>
</dbReference>
<dbReference type="InterPro" id="IPR002048">
    <property type="entry name" value="EF_hand_dom"/>
</dbReference>
<dbReference type="RefSeq" id="WP_135872583.1">
    <property type="nucleotide sequence ID" value="NZ_SRSC01000005.1"/>
</dbReference>
<proteinExistence type="predicted"/>
<evidence type="ECO:0000259" key="2">
    <source>
        <dbReference type="PROSITE" id="PS50222"/>
    </source>
</evidence>
<reference evidence="3 4" key="1">
    <citation type="submission" date="2019-04" db="EMBL/GenBank/DDBJ databases">
        <title>Geobacter oryzae sp. nov., ferric-reducing bacteria isolated from paddy soil.</title>
        <authorList>
            <person name="Xu Z."/>
            <person name="Masuda Y."/>
            <person name="Itoh H."/>
            <person name="Senoo K."/>
        </authorList>
    </citation>
    <scope>NUCLEOTIDE SEQUENCE [LARGE SCALE GENOMIC DNA]</scope>
    <source>
        <strain evidence="3 4">Red111</strain>
    </source>
</reference>
<dbReference type="InterPro" id="IPR008969">
    <property type="entry name" value="CarboxyPept-like_regulatory"/>
</dbReference>
<dbReference type="GO" id="GO:0005509">
    <property type="term" value="F:calcium ion binding"/>
    <property type="evidence" value="ECO:0007669"/>
    <property type="project" value="InterPro"/>
</dbReference>
<dbReference type="InterPro" id="IPR018247">
    <property type="entry name" value="EF_Hand_1_Ca_BS"/>
</dbReference>
<feature type="chain" id="PRO_5020467819" description="EF-hand domain-containing protein" evidence="1">
    <location>
        <begin position="38"/>
        <end position="677"/>
    </location>
</feature>
<feature type="domain" description="EF-hand" evidence="2">
    <location>
        <begin position="654"/>
        <end position="677"/>
    </location>
</feature>
<dbReference type="SUPFAM" id="SSF49478">
    <property type="entry name" value="Cna protein B-type domain"/>
    <property type="match status" value="1"/>
</dbReference>
<keyword evidence="1" id="KW-0732">Signal</keyword>
<dbReference type="Proteomes" id="UP000306416">
    <property type="component" value="Unassembled WGS sequence"/>
</dbReference>
<dbReference type="Gene3D" id="2.60.40.10">
    <property type="entry name" value="Immunoglobulins"/>
    <property type="match status" value="1"/>
</dbReference>
<feature type="signal peptide" evidence="1">
    <location>
        <begin position="1"/>
        <end position="37"/>
    </location>
</feature>
<protein>
    <recommendedName>
        <fullName evidence="2">EF-hand domain-containing protein</fullName>
    </recommendedName>
</protein>
<accession>A0A4S1CAB0</accession>
<dbReference type="SUPFAM" id="SSF49464">
    <property type="entry name" value="Carboxypeptidase regulatory domain-like"/>
    <property type="match status" value="2"/>
</dbReference>
<sequence>MLFNIFKRFNVVSAAGTALAGALIALVLLLAPQAALATATVTNNNVTTSHWKQGNQEGYSVTATVTVPLAQAGWAVMNLSGAQISTPVALTPDTAGTTYTVTVPVSARPAVGEAYSVDVTYFDNPDTPTPPETLNLTVGTVLDSFATLTSPNWGVGATTNPTFTWQAPAAPPAGGVAGYQLSISGLDETPWASAQLGATTLSAQYTQSGTFPAALTVGVTYPWSVYTLDAAGNSAENRDGLVMIGANISGTVTDFSGAPVPDATVYVYTVGTNSQLITSTTTRADGSYLVGGLNTTNYWIKYSKNGKTVYYNNRLDASDTFGNTYGVLKTGVNAVLGGWGAISGNVVTSTGAGLVGYTVQLLTSGGQATSYPAVTTTTAGAFTFPLLAPGTYKVRVIGANGYATLDYPYSLTVTDGSITQLPGNAVLYKVNFTGTVTNTQGAPVPGVWVYLYTSGGALTDFPGAVTGADGTYSVAGIAVGSYKVLFDAGSSYAKQYYNHKATLATADTLTVGSTVVTGVNAVLGTGIPTVTTFTVPATSSSLTVSGITLTASEPTYGVAGYMITESASAPSASDAGWKTTAPTSYTFTGVGEKTLYAWAKGATGLISDSVARSVTIDASAVTPGDSDGNGVITISEVKLALDMYLGVQPSAYFVDTDKNGSVSLQEVQKVINSFLAQ</sequence>
<dbReference type="AlphaFoldDB" id="A0A4S1CAB0"/>
<gene>
    <name evidence="3" type="ORF">E4633_18690</name>
</gene>
<dbReference type="PROSITE" id="PS00018">
    <property type="entry name" value="EF_HAND_1"/>
    <property type="match status" value="2"/>
</dbReference>
<evidence type="ECO:0000256" key="1">
    <source>
        <dbReference type="SAM" id="SignalP"/>
    </source>
</evidence>
<name>A0A4S1CAB0_9BACT</name>
<evidence type="ECO:0000313" key="4">
    <source>
        <dbReference type="Proteomes" id="UP000306416"/>
    </source>
</evidence>
<dbReference type="Pfam" id="PF13620">
    <property type="entry name" value="CarboxypepD_reg"/>
    <property type="match status" value="2"/>
</dbReference>
<dbReference type="InterPro" id="IPR013783">
    <property type="entry name" value="Ig-like_fold"/>
</dbReference>
<dbReference type="EMBL" id="SRSC01000005">
    <property type="protein sequence ID" value="TGU70228.1"/>
    <property type="molecule type" value="Genomic_DNA"/>
</dbReference>
<keyword evidence="4" id="KW-1185">Reference proteome</keyword>
<dbReference type="Gene3D" id="2.60.40.1120">
    <property type="entry name" value="Carboxypeptidase-like, regulatory domain"/>
    <property type="match status" value="2"/>
</dbReference>
<evidence type="ECO:0000313" key="3">
    <source>
        <dbReference type="EMBL" id="TGU70228.1"/>
    </source>
</evidence>
<comment type="caution">
    <text evidence="3">The sequence shown here is derived from an EMBL/GenBank/DDBJ whole genome shotgun (WGS) entry which is preliminary data.</text>
</comment>
<organism evidence="3 4">
    <name type="scientific">Geomonas terrae</name>
    <dbReference type="NCBI Taxonomy" id="2562681"/>
    <lineage>
        <taxon>Bacteria</taxon>
        <taxon>Pseudomonadati</taxon>
        <taxon>Thermodesulfobacteriota</taxon>
        <taxon>Desulfuromonadia</taxon>
        <taxon>Geobacterales</taxon>
        <taxon>Geobacteraceae</taxon>
        <taxon>Geomonas</taxon>
    </lineage>
</organism>